<dbReference type="WBParaSite" id="TCLT_0000498401-mRNA-1">
    <property type="protein sequence ID" value="TCLT_0000498401-mRNA-1"/>
    <property type="gene ID" value="TCLT_0000498401"/>
</dbReference>
<evidence type="ECO:0000313" key="3">
    <source>
        <dbReference type="Proteomes" id="UP000276776"/>
    </source>
</evidence>
<organism evidence="4">
    <name type="scientific">Thelazia callipaeda</name>
    <name type="common">Oriental eyeworm</name>
    <name type="synonym">Parasitic nematode</name>
    <dbReference type="NCBI Taxonomy" id="103827"/>
    <lineage>
        <taxon>Eukaryota</taxon>
        <taxon>Metazoa</taxon>
        <taxon>Ecdysozoa</taxon>
        <taxon>Nematoda</taxon>
        <taxon>Chromadorea</taxon>
        <taxon>Rhabditida</taxon>
        <taxon>Spirurina</taxon>
        <taxon>Spiruromorpha</taxon>
        <taxon>Thelazioidea</taxon>
        <taxon>Thelaziidae</taxon>
        <taxon>Thelazia</taxon>
    </lineage>
</organism>
<keyword evidence="3" id="KW-1185">Reference proteome</keyword>
<reference evidence="2 3" key="2">
    <citation type="submission" date="2018-11" db="EMBL/GenBank/DDBJ databases">
        <authorList>
            <consortium name="Pathogen Informatics"/>
        </authorList>
    </citation>
    <scope>NUCLEOTIDE SEQUENCE [LARGE SCALE GENOMIC DNA]</scope>
</reference>
<dbReference type="OrthoDB" id="2158884at2759"/>
<dbReference type="Proteomes" id="UP000276776">
    <property type="component" value="Unassembled WGS sequence"/>
</dbReference>
<dbReference type="OMA" id="YKYFLVG"/>
<dbReference type="STRING" id="103827.A0A0N5CX73"/>
<sequence>MADMMHWNPEKRPTAISSLKYRYFLVGEKLSIPTFSHPSTSNRKSSADSTLSDTRVVLGKTKILPNATEAKIDAVVRNINRNLPINKVLVEPSKRDLLLDKNSRTISGVMMTKAKIPAKELYMSRSRYMPGTINHQNVNATKVNTKANPAKSAVQARFEYAYGYVPSFGVKKNLSNNNANAKPSGRIDWTAK</sequence>
<reference evidence="4" key="1">
    <citation type="submission" date="2017-02" db="UniProtKB">
        <authorList>
            <consortium name="WormBaseParasite"/>
        </authorList>
    </citation>
    <scope>IDENTIFICATION</scope>
</reference>
<protein>
    <submittedName>
        <fullName evidence="4">Microtubule-binding protein TANGLED</fullName>
    </submittedName>
</protein>
<proteinExistence type="predicted"/>
<accession>A0A0N5CX73</accession>
<evidence type="ECO:0000313" key="2">
    <source>
        <dbReference type="EMBL" id="VDN02165.1"/>
    </source>
</evidence>
<name>A0A0N5CX73_THECL</name>
<dbReference type="AlphaFoldDB" id="A0A0N5CX73"/>
<evidence type="ECO:0000256" key="1">
    <source>
        <dbReference type="SAM" id="MobiDB-lite"/>
    </source>
</evidence>
<gene>
    <name evidence="2" type="ORF">TCLT_LOCUS4973</name>
</gene>
<feature type="compositionally biased region" description="Low complexity" evidence="1">
    <location>
        <begin position="173"/>
        <end position="182"/>
    </location>
</feature>
<feature type="region of interest" description="Disordered" evidence="1">
    <location>
        <begin position="173"/>
        <end position="192"/>
    </location>
</feature>
<dbReference type="EMBL" id="UYYF01004314">
    <property type="protein sequence ID" value="VDN02165.1"/>
    <property type="molecule type" value="Genomic_DNA"/>
</dbReference>
<evidence type="ECO:0000313" key="4">
    <source>
        <dbReference type="WBParaSite" id="TCLT_0000498401-mRNA-1"/>
    </source>
</evidence>